<organism evidence="2 3">
    <name type="scientific">Thiobacillus denitrificans</name>
    <dbReference type="NCBI Taxonomy" id="36861"/>
    <lineage>
        <taxon>Bacteria</taxon>
        <taxon>Pseudomonadati</taxon>
        <taxon>Pseudomonadota</taxon>
        <taxon>Betaproteobacteria</taxon>
        <taxon>Nitrosomonadales</taxon>
        <taxon>Thiobacillaceae</taxon>
        <taxon>Thiobacillus</taxon>
    </lineage>
</organism>
<evidence type="ECO:0000313" key="2">
    <source>
        <dbReference type="EMBL" id="KVW98956.1"/>
    </source>
</evidence>
<sequence>MIWRLYRVWLRVIKYLSLQIAVKLIWKILSGMLMMLQSSLPLWKQVTTMPQSGVKEVMES</sequence>
<dbReference type="EMBL" id="LDUG01000008">
    <property type="protein sequence ID" value="KVW98956.1"/>
    <property type="molecule type" value="Genomic_DNA"/>
</dbReference>
<evidence type="ECO:0000313" key="3">
    <source>
        <dbReference type="Proteomes" id="UP000064243"/>
    </source>
</evidence>
<keyword evidence="1" id="KW-0812">Transmembrane</keyword>
<comment type="caution">
    <text evidence="2">The sequence shown here is derived from an EMBL/GenBank/DDBJ whole genome shotgun (WGS) entry which is preliminary data.</text>
</comment>
<keyword evidence="3" id="KW-1185">Reference proteome</keyword>
<dbReference type="AlphaFoldDB" id="A0A119CXZ7"/>
<protein>
    <submittedName>
        <fullName evidence="2">Uncharacterized protein</fullName>
    </submittedName>
</protein>
<evidence type="ECO:0000256" key="1">
    <source>
        <dbReference type="SAM" id="Phobius"/>
    </source>
</evidence>
<feature type="transmembrane region" description="Helical" evidence="1">
    <location>
        <begin position="12"/>
        <end position="36"/>
    </location>
</feature>
<gene>
    <name evidence="2" type="ORF">ABW22_02835</name>
</gene>
<keyword evidence="1" id="KW-0472">Membrane</keyword>
<keyword evidence="1" id="KW-1133">Transmembrane helix</keyword>
<reference evidence="2 3" key="1">
    <citation type="journal article" date="2015" name="Appl. Environ. Microbiol.">
        <title>Aerobic and Anaerobic Thiosulfate Oxidation by a Cold-Adapted, Subglacial Chemoautotroph.</title>
        <authorList>
            <person name="Harrold Z.R."/>
            <person name="Skidmore M.L."/>
            <person name="Hamilton T.L."/>
            <person name="Desch L."/>
            <person name="Amada K."/>
            <person name="van Gelder W."/>
            <person name="Glover K."/>
            <person name="Roden E.E."/>
            <person name="Boyd E.S."/>
        </authorList>
    </citation>
    <scope>NUCLEOTIDE SEQUENCE [LARGE SCALE GENOMIC DNA]</scope>
    <source>
        <strain evidence="2 3">RG</strain>
    </source>
</reference>
<dbReference type="PATRIC" id="fig|36861.3.peg.3433"/>
<dbReference type="Proteomes" id="UP000064243">
    <property type="component" value="Unassembled WGS sequence"/>
</dbReference>
<proteinExistence type="predicted"/>
<accession>A0A119CXZ7</accession>
<name>A0A119CXZ7_THIDE</name>